<keyword evidence="1" id="KW-0812">Transmembrane</keyword>
<evidence type="ECO:0000256" key="1">
    <source>
        <dbReference type="SAM" id="Phobius"/>
    </source>
</evidence>
<gene>
    <name evidence="2" type="ORF">EUGRSUZ_A02302</name>
</gene>
<protein>
    <submittedName>
        <fullName evidence="2">Uncharacterized protein</fullName>
    </submittedName>
</protein>
<organism evidence="2">
    <name type="scientific">Eucalyptus grandis</name>
    <name type="common">Flooded gum</name>
    <dbReference type="NCBI Taxonomy" id="71139"/>
    <lineage>
        <taxon>Eukaryota</taxon>
        <taxon>Viridiplantae</taxon>
        <taxon>Streptophyta</taxon>
        <taxon>Embryophyta</taxon>
        <taxon>Tracheophyta</taxon>
        <taxon>Spermatophyta</taxon>
        <taxon>Magnoliopsida</taxon>
        <taxon>eudicotyledons</taxon>
        <taxon>Gunneridae</taxon>
        <taxon>Pentapetalae</taxon>
        <taxon>rosids</taxon>
        <taxon>malvids</taxon>
        <taxon>Myrtales</taxon>
        <taxon>Myrtaceae</taxon>
        <taxon>Myrtoideae</taxon>
        <taxon>Eucalypteae</taxon>
        <taxon>Eucalyptus</taxon>
    </lineage>
</organism>
<sequence length="166" mass="17549">MAGAGSRSAAASRGRRVVCASCCGSQVATRRGLRVLVRGDDRPNRELAGCRRSGGTCCRRRWRCGGAVELGDRQAASRQGRVLQWRGVGEGGSAVVMGGAGAVLTDKGGATRAWAGASTRRRRTVAPAAFFLFFFLSGHTSLLHSFSFFSSAAADFFLFLCSQPLL</sequence>
<name>A0A059DHR5_EUCGR</name>
<feature type="transmembrane region" description="Helical" evidence="1">
    <location>
        <begin position="128"/>
        <end position="149"/>
    </location>
</feature>
<accession>A0A059DHR5</accession>
<dbReference type="AlphaFoldDB" id="A0A059DHR5"/>
<reference evidence="2" key="1">
    <citation type="submission" date="2013-07" db="EMBL/GenBank/DDBJ databases">
        <title>The genome of Eucalyptus grandis.</title>
        <authorList>
            <person name="Schmutz J."/>
            <person name="Hayes R."/>
            <person name="Myburg A."/>
            <person name="Tuskan G."/>
            <person name="Grattapaglia D."/>
            <person name="Rokhsar D.S."/>
        </authorList>
    </citation>
    <scope>NUCLEOTIDE SEQUENCE</scope>
    <source>
        <tissue evidence="2">Leaf extractions</tissue>
    </source>
</reference>
<keyword evidence="1" id="KW-0472">Membrane</keyword>
<evidence type="ECO:0000313" key="2">
    <source>
        <dbReference type="EMBL" id="KCW90107.1"/>
    </source>
</evidence>
<dbReference type="EMBL" id="KK198753">
    <property type="protein sequence ID" value="KCW90107.1"/>
    <property type="molecule type" value="Genomic_DNA"/>
</dbReference>
<keyword evidence="1" id="KW-1133">Transmembrane helix</keyword>
<dbReference type="Gramene" id="KCW90107">
    <property type="protein sequence ID" value="KCW90107"/>
    <property type="gene ID" value="EUGRSUZ_A02302"/>
</dbReference>
<proteinExistence type="predicted"/>
<dbReference type="InParanoid" id="A0A059DHR5"/>